<evidence type="ECO:0000313" key="4">
    <source>
        <dbReference type="EMBL" id="KAL3271116.1"/>
    </source>
</evidence>
<dbReference type="Pfam" id="PF00023">
    <property type="entry name" value="Ank"/>
    <property type="match status" value="1"/>
</dbReference>
<keyword evidence="5" id="KW-1185">Reference proteome</keyword>
<accession>A0ABD2MXF9</accession>
<gene>
    <name evidence="4" type="ORF">HHI36_021611</name>
</gene>
<evidence type="ECO:0000256" key="3">
    <source>
        <dbReference type="PROSITE-ProRule" id="PRU00023"/>
    </source>
</evidence>
<proteinExistence type="predicted"/>
<dbReference type="InterPro" id="IPR002110">
    <property type="entry name" value="Ankyrin_rpt"/>
</dbReference>
<organism evidence="4 5">
    <name type="scientific">Cryptolaemus montrouzieri</name>
    <dbReference type="NCBI Taxonomy" id="559131"/>
    <lineage>
        <taxon>Eukaryota</taxon>
        <taxon>Metazoa</taxon>
        <taxon>Ecdysozoa</taxon>
        <taxon>Arthropoda</taxon>
        <taxon>Hexapoda</taxon>
        <taxon>Insecta</taxon>
        <taxon>Pterygota</taxon>
        <taxon>Neoptera</taxon>
        <taxon>Endopterygota</taxon>
        <taxon>Coleoptera</taxon>
        <taxon>Polyphaga</taxon>
        <taxon>Cucujiformia</taxon>
        <taxon>Coccinelloidea</taxon>
        <taxon>Coccinellidae</taxon>
        <taxon>Scymninae</taxon>
        <taxon>Scymnini</taxon>
        <taxon>Cryptolaemus</taxon>
    </lineage>
</organism>
<comment type="caution">
    <text evidence="4">The sequence shown here is derived from an EMBL/GenBank/DDBJ whole genome shotgun (WGS) entry which is preliminary data.</text>
</comment>
<dbReference type="PROSITE" id="PS50088">
    <property type="entry name" value="ANK_REPEAT"/>
    <property type="match status" value="3"/>
</dbReference>
<feature type="repeat" description="ANK" evidence="3">
    <location>
        <begin position="504"/>
        <end position="536"/>
    </location>
</feature>
<dbReference type="EMBL" id="JABFTP020000042">
    <property type="protein sequence ID" value="KAL3271116.1"/>
    <property type="molecule type" value="Genomic_DNA"/>
</dbReference>
<evidence type="ECO:0000256" key="2">
    <source>
        <dbReference type="ARBA" id="ARBA00023043"/>
    </source>
</evidence>
<dbReference type="PANTHER" id="PTHR24124:SF14">
    <property type="entry name" value="CHROMOSOME UNDETERMINED SCAFFOLD_25, WHOLE GENOME SHOTGUN SEQUENCE"/>
    <property type="match status" value="1"/>
</dbReference>
<feature type="repeat" description="ANK" evidence="3">
    <location>
        <begin position="469"/>
        <end position="502"/>
    </location>
</feature>
<protein>
    <submittedName>
        <fullName evidence="4">Uncharacterized protein</fullName>
    </submittedName>
</protein>
<evidence type="ECO:0000313" key="5">
    <source>
        <dbReference type="Proteomes" id="UP001516400"/>
    </source>
</evidence>
<reference evidence="4 5" key="1">
    <citation type="journal article" date="2021" name="BMC Biol.">
        <title>Horizontally acquired antibacterial genes associated with adaptive radiation of ladybird beetles.</title>
        <authorList>
            <person name="Li H.S."/>
            <person name="Tang X.F."/>
            <person name="Huang Y.H."/>
            <person name="Xu Z.Y."/>
            <person name="Chen M.L."/>
            <person name="Du X.Y."/>
            <person name="Qiu B.Y."/>
            <person name="Chen P.T."/>
            <person name="Zhang W."/>
            <person name="Slipinski A."/>
            <person name="Escalona H.E."/>
            <person name="Waterhouse R.M."/>
            <person name="Zwick A."/>
            <person name="Pang H."/>
        </authorList>
    </citation>
    <scope>NUCLEOTIDE SEQUENCE [LARGE SCALE GENOMIC DNA]</scope>
    <source>
        <strain evidence="4">SYSU2018</strain>
    </source>
</reference>
<feature type="repeat" description="ANK" evidence="3">
    <location>
        <begin position="398"/>
        <end position="431"/>
    </location>
</feature>
<name>A0ABD2MXF9_9CUCU</name>
<sequence>MSMDLVKSELMTRINFDESCSEIWSVLPSPEREKLQKMAKSSDRYSKKHDYRKTEKPIVKVDLTSDKPQQKDIVVQKYILKQMSAVTSKIKDSKIKLIQESSKDILCDNVVKVALKEPNTNDNSNRKASSGNSVIIQNVINSETCKEVKVTSRYNGKPLRAIAPNPVKIEKPKPNTNFENIREKSLPVIKYVLNPKKDEPNVPSLVKIDRVPEVGGTVKIMSSANTIDTHVNPLRPEVKLAPPKKEDVDNSNIKIFLINPRNMDNKHLCANCKVNKREDTKMVTVSTNTENNVSDNCVQTDETFDILNYLLDDMKDVKKEKNFIIGTNVNMGSGPTICENNNERAKIQFFKDLQTCLTWDSGNLPIHKTVIEKDLAGVRRQCVVLKARHANINELNSNNYTPLQLAVIHNVDIEIVEVLLEYKADASILDCEGNNVLHLAVGNNRDDLLELFLNNIKSSKLNIDQFNYDGMTPLMCCAFHADRIDMAEKLLKKGAQPNLRDLKSGRTAIFHAAENHNTPMVSLLLDYSADTKMRNFFGTSVHDAMFELDDIPKEIKYPILGRDLKFHHKRRLNQQDARKEQEQIKRRKLHIVQTFQKILTNTKFVVNGKANK</sequence>
<dbReference type="Gene3D" id="1.25.40.20">
    <property type="entry name" value="Ankyrin repeat-containing domain"/>
    <property type="match status" value="1"/>
</dbReference>
<dbReference type="Proteomes" id="UP001516400">
    <property type="component" value="Unassembled WGS sequence"/>
</dbReference>
<dbReference type="Pfam" id="PF12796">
    <property type="entry name" value="Ank_2"/>
    <property type="match status" value="1"/>
</dbReference>
<keyword evidence="1" id="KW-0677">Repeat</keyword>
<keyword evidence="2 3" id="KW-0040">ANK repeat</keyword>
<dbReference type="SUPFAM" id="SSF48403">
    <property type="entry name" value="Ankyrin repeat"/>
    <property type="match status" value="1"/>
</dbReference>
<evidence type="ECO:0000256" key="1">
    <source>
        <dbReference type="ARBA" id="ARBA00022737"/>
    </source>
</evidence>
<dbReference type="PANTHER" id="PTHR24124">
    <property type="entry name" value="ANKYRIN REPEAT FAMILY A"/>
    <property type="match status" value="1"/>
</dbReference>
<dbReference type="InterPro" id="IPR036770">
    <property type="entry name" value="Ankyrin_rpt-contain_sf"/>
</dbReference>
<dbReference type="SMART" id="SM00248">
    <property type="entry name" value="ANK"/>
    <property type="match status" value="4"/>
</dbReference>
<dbReference type="PROSITE" id="PS50297">
    <property type="entry name" value="ANK_REP_REGION"/>
    <property type="match status" value="1"/>
</dbReference>
<dbReference type="AlphaFoldDB" id="A0ABD2MXF9"/>